<dbReference type="EMBL" id="JBHSRJ010000003">
    <property type="protein sequence ID" value="MFC6042565.1"/>
    <property type="molecule type" value="Genomic_DNA"/>
</dbReference>
<evidence type="ECO:0008006" key="4">
    <source>
        <dbReference type="Google" id="ProtNLM"/>
    </source>
</evidence>
<keyword evidence="1" id="KW-1133">Transmembrane helix</keyword>
<gene>
    <name evidence="2" type="ORF">ACFPYL_05750</name>
</gene>
<feature type="transmembrane region" description="Helical" evidence="1">
    <location>
        <begin position="101"/>
        <end position="123"/>
    </location>
</feature>
<reference evidence="3" key="1">
    <citation type="journal article" date="2019" name="Int. J. Syst. Evol. Microbiol.">
        <title>The Global Catalogue of Microorganisms (GCM) 10K type strain sequencing project: providing services to taxonomists for standard genome sequencing and annotation.</title>
        <authorList>
            <consortium name="The Broad Institute Genomics Platform"/>
            <consortium name="The Broad Institute Genome Sequencing Center for Infectious Disease"/>
            <person name="Wu L."/>
            <person name="Ma J."/>
        </authorList>
    </citation>
    <scope>NUCLEOTIDE SEQUENCE [LARGE SCALE GENOMIC DNA]</scope>
    <source>
        <strain evidence="3">CCUG 54522</strain>
    </source>
</reference>
<keyword evidence="1" id="KW-0812">Transmembrane</keyword>
<proteinExistence type="predicted"/>
<dbReference type="Proteomes" id="UP001596135">
    <property type="component" value="Unassembled WGS sequence"/>
</dbReference>
<feature type="transmembrane region" description="Helical" evidence="1">
    <location>
        <begin position="25"/>
        <end position="46"/>
    </location>
</feature>
<feature type="transmembrane region" description="Helical" evidence="1">
    <location>
        <begin position="52"/>
        <end position="69"/>
    </location>
</feature>
<keyword evidence="1" id="KW-0472">Membrane</keyword>
<name>A0ABW1LF21_9ACTN</name>
<evidence type="ECO:0000313" key="2">
    <source>
        <dbReference type="EMBL" id="MFC6042565.1"/>
    </source>
</evidence>
<organism evidence="2 3">
    <name type="scientific">Nocardioides hankookensis</name>
    <dbReference type="NCBI Taxonomy" id="443157"/>
    <lineage>
        <taxon>Bacteria</taxon>
        <taxon>Bacillati</taxon>
        <taxon>Actinomycetota</taxon>
        <taxon>Actinomycetes</taxon>
        <taxon>Propionibacteriales</taxon>
        <taxon>Nocardioidaceae</taxon>
        <taxon>Nocardioides</taxon>
    </lineage>
</organism>
<evidence type="ECO:0000313" key="3">
    <source>
        <dbReference type="Proteomes" id="UP001596135"/>
    </source>
</evidence>
<evidence type="ECO:0000256" key="1">
    <source>
        <dbReference type="SAM" id="Phobius"/>
    </source>
</evidence>
<comment type="caution">
    <text evidence="2">The sequence shown here is derived from an EMBL/GenBank/DDBJ whole genome shotgun (WGS) entry which is preliminary data.</text>
</comment>
<protein>
    <recommendedName>
        <fullName evidence="4">PH domain-containing protein</fullName>
    </recommendedName>
</protein>
<keyword evidence="3" id="KW-1185">Reference proteome</keyword>
<dbReference type="RefSeq" id="WP_379151512.1">
    <property type="nucleotide sequence ID" value="NZ_JBHSRJ010000003.1"/>
</dbReference>
<sequence>MTTEPTPLRFRQRGEGWHVEPRRNLLFKAAGVLVLVVLLVAAVGRLAAGQPLLAAGLAVVGAALGVVPFERNTGRLPARTVVVDGQPGLLVPTHPAKRSTVLALAVLGALLLAGSVAAVVLGIRDGEVGAAIGGVVLVAFGLLLLAGAVGAARGRRAQDRGLVLLPTGIVLRTGQRTPTLRWEEIAGFRDHWSRPGRKILWTEVTDQVDSWLTVEPVPQASWPSDPTIRVATLAVDPVVVLTVLRLYLAHPELRAELGTERAVQRVNG</sequence>
<accession>A0ABW1LF21</accession>
<feature type="transmembrane region" description="Helical" evidence="1">
    <location>
        <begin position="129"/>
        <end position="152"/>
    </location>
</feature>